<evidence type="ECO:0000256" key="6">
    <source>
        <dbReference type="ARBA" id="ARBA00022919"/>
    </source>
</evidence>
<feature type="region of interest" description="Disordered" evidence="10">
    <location>
        <begin position="673"/>
        <end position="703"/>
    </location>
</feature>
<sequence length="703" mass="75946">MVNTMTLPHGLRLLAAGILALPALLLLVTIAPVVAILSIPSLAILVRRRRDFTIPRIILASPPRGNRNAPLLRHAVVTGGSSGIGLSIAIELARRGCHNITLVARREDQLADARRSVEGAAASSTSENGTVAVVVRTVSVDVTNYSALEGSIDKLILEGVDENDAARDDRRGPPGPPTLLFHCAGYSNPLAFADLSAADFRDMADVNYLGSVHVVKSILPHMTRGGGGNIILTSSMSGQAGTYGYSAYSPTKFALRGFAECLSMELAANGSNVHISLSYPPDTRTPGYENENRNKPEECRLISESAGVWDPDVVGRGIVDKALRANPPFDIYFGIDGWMLSILTSGMTPVTSEFDAICQVAMMGLLRLVSLFYLMDFGRITQGCNAASATTRTPKEAQTYSSYRSLPAGMVLINLKSTLGAKTNNDEFLYETNATTKVDELIESLVGIHNARVRSCLVADAVKALVTYGVAESPESGGTHRVQESLDKEKEEEPNYAVDPSGLRSGPPPDSHVAEILMRAVQTLEEYVHKKQVLNKVCLTLDGIEKNIASVRDAVTISYPAGLPEWDAVRIALDEPVEKLRGSNLGGSFIDAKDASLWTCNKEFLRGTLLSDRLGSCNEKTKVIAKLTTKGSGPPVREPIVSEAERNAMAAYYFKRQEELKSLSKADEDDYLNSQWADPKGMKRNLQGLTDVKTPGELSRLPF</sequence>
<accession>A0ABD3R756</accession>
<dbReference type="GO" id="GO:0005783">
    <property type="term" value="C:endoplasmic reticulum"/>
    <property type="evidence" value="ECO:0007669"/>
    <property type="project" value="UniProtKB-SubCell"/>
</dbReference>
<reference evidence="12 13" key="1">
    <citation type="submission" date="2024-10" db="EMBL/GenBank/DDBJ databases">
        <title>Updated reference genomes for cyclostephanoid diatoms.</title>
        <authorList>
            <person name="Roberts W.R."/>
            <person name="Alverson A.J."/>
        </authorList>
    </citation>
    <scope>NUCLEOTIDE SEQUENCE [LARGE SCALE GENOMIC DNA]</scope>
    <source>
        <strain evidence="12 13">AJA228-03</strain>
    </source>
</reference>
<comment type="caution">
    <text evidence="12">The sequence shown here is derived from an EMBL/GenBank/DDBJ whole genome shotgun (WGS) entry which is preliminary data.</text>
</comment>
<keyword evidence="6" id="KW-0746">Sphingolipid metabolism</keyword>
<dbReference type="Gene3D" id="3.40.50.720">
    <property type="entry name" value="NAD(P)-binding Rossmann-like Domain"/>
    <property type="match status" value="1"/>
</dbReference>
<evidence type="ECO:0000256" key="8">
    <source>
        <dbReference type="ARBA" id="ARBA00023098"/>
    </source>
</evidence>
<dbReference type="GO" id="GO:0047560">
    <property type="term" value="F:3-dehydrosphinganine reductase activity"/>
    <property type="evidence" value="ECO:0007669"/>
    <property type="project" value="UniProtKB-EC"/>
</dbReference>
<comment type="pathway">
    <text evidence="3">Sphingolipid metabolism.</text>
</comment>
<dbReference type="SUPFAM" id="SSF51735">
    <property type="entry name" value="NAD(P)-binding Rossmann-fold domains"/>
    <property type="match status" value="1"/>
</dbReference>
<protein>
    <recommendedName>
        <fullName evidence="9">3-dehydrosphinganine reductase</fullName>
        <ecNumber evidence="9">1.1.1.102</ecNumber>
    </recommendedName>
</protein>
<dbReference type="PANTHER" id="PTHR43550:SF3">
    <property type="entry name" value="3-KETODIHYDROSPHINGOSINE REDUCTASE"/>
    <property type="match status" value="1"/>
</dbReference>
<dbReference type="InterPro" id="IPR057326">
    <property type="entry name" value="KR_dom"/>
</dbReference>
<dbReference type="PANTHER" id="PTHR43550">
    <property type="entry name" value="3-KETODIHYDROSPHINGOSINE REDUCTASE"/>
    <property type="match status" value="1"/>
</dbReference>
<comment type="subcellular location">
    <subcellularLocation>
        <location evidence="1">Endoplasmic reticulum</location>
    </subcellularLocation>
</comment>
<dbReference type="GO" id="GO:0016020">
    <property type="term" value="C:membrane"/>
    <property type="evidence" value="ECO:0007669"/>
    <property type="project" value="GOC"/>
</dbReference>
<evidence type="ECO:0000313" key="12">
    <source>
        <dbReference type="EMBL" id="KAL3808192.1"/>
    </source>
</evidence>
<dbReference type="PRINTS" id="PR00081">
    <property type="entry name" value="GDHRDH"/>
</dbReference>
<evidence type="ECO:0000256" key="1">
    <source>
        <dbReference type="ARBA" id="ARBA00004240"/>
    </source>
</evidence>
<keyword evidence="7" id="KW-0560">Oxidoreductase</keyword>
<dbReference type="InterPro" id="IPR045022">
    <property type="entry name" value="KDSR-like"/>
</dbReference>
<dbReference type="CDD" id="cd08939">
    <property type="entry name" value="KDSR-like_SDR_c"/>
    <property type="match status" value="1"/>
</dbReference>
<keyword evidence="13" id="KW-1185">Reference proteome</keyword>
<feature type="compositionally biased region" description="Basic and acidic residues" evidence="10">
    <location>
        <begin position="481"/>
        <end position="493"/>
    </location>
</feature>
<evidence type="ECO:0000256" key="7">
    <source>
        <dbReference type="ARBA" id="ARBA00023002"/>
    </source>
</evidence>
<name>A0ABD3R756_9STRA</name>
<evidence type="ECO:0000256" key="5">
    <source>
        <dbReference type="ARBA" id="ARBA00022857"/>
    </source>
</evidence>
<evidence type="ECO:0000256" key="2">
    <source>
        <dbReference type="ARBA" id="ARBA00004760"/>
    </source>
</evidence>
<dbReference type="Proteomes" id="UP001530377">
    <property type="component" value="Unassembled WGS sequence"/>
</dbReference>
<dbReference type="Pfam" id="PF11069">
    <property type="entry name" value="CFAP298"/>
    <property type="match status" value="1"/>
</dbReference>
<keyword evidence="4" id="KW-0256">Endoplasmic reticulum</keyword>
<dbReference type="InterPro" id="IPR021298">
    <property type="entry name" value="CFAP298"/>
</dbReference>
<dbReference type="EMBL" id="JALLPB020000533">
    <property type="protein sequence ID" value="KAL3808192.1"/>
    <property type="molecule type" value="Genomic_DNA"/>
</dbReference>
<gene>
    <name evidence="12" type="ORF">ACHAXA_009547</name>
</gene>
<dbReference type="SMART" id="SM00822">
    <property type="entry name" value="PKS_KR"/>
    <property type="match status" value="1"/>
</dbReference>
<evidence type="ECO:0000256" key="10">
    <source>
        <dbReference type="SAM" id="MobiDB-lite"/>
    </source>
</evidence>
<dbReference type="AlphaFoldDB" id="A0ABD3R756"/>
<evidence type="ECO:0000256" key="9">
    <source>
        <dbReference type="ARBA" id="ARBA00026112"/>
    </source>
</evidence>
<feature type="domain" description="Ketoreductase" evidence="11">
    <location>
        <begin position="73"/>
        <end position="270"/>
    </location>
</feature>
<evidence type="ECO:0000256" key="4">
    <source>
        <dbReference type="ARBA" id="ARBA00022824"/>
    </source>
</evidence>
<keyword evidence="8" id="KW-0443">Lipid metabolism</keyword>
<comment type="pathway">
    <text evidence="2">Lipid metabolism; sphingolipid metabolism.</text>
</comment>
<evidence type="ECO:0000259" key="11">
    <source>
        <dbReference type="SMART" id="SM00822"/>
    </source>
</evidence>
<dbReference type="Pfam" id="PF00106">
    <property type="entry name" value="adh_short"/>
    <property type="match status" value="2"/>
</dbReference>
<dbReference type="FunFam" id="3.40.50.720:FF:000468">
    <property type="entry name" value="Short-chain dehydrogenase, putative"/>
    <property type="match status" value="1"/>
</dbReference>
<proteinExistence type="predicted"/>
<dbReference type="InterPro" id="IPR036291">
    <property type="entry name" value="NAD(P)-bd_dom_sf"/>
</dbReference>
<dbReference type="InterPro" id="IPR002347">
    <property type="entry name" value="SDR_fam"/>
</dbReference>
<organism evidence="12 13">
    <name type="scientific">Cyclostephanos tholiformis</name>
    <dbReference type="NCBI Taxonomy" id="382380"/>
    <lineage>
        <taxon>Eukaryota</taxon>
        <taxon>Sar</taxon>
        <taxon>Stramenopiles</taxon>
        <taxon>Ochrophyta</taxon>
        <taxon>Bacillariophyta</taxon>
        <taxon>Coscinodiscophyceae</taxon>
        <taxon>Thalassiosirophycidae</taxon>
        <taxon>Stephanodiscales</taxon>
        <taxon>Stephanodiscaceae</taxon>
        <taxon>Cyclostephanos</taxon>
    </lineage>
</organism>
<dbReference type="EC" id="1.1.1.102" evidence="9"/>
<keyword evidence="5" id="KW-0521">NADP</keyword>
<dbReference type="GO" id="GO:0006665">
    <property type="term" value="P:sphingolipid metabolic process"/>
    <property type="evidence" value="ECO:0007669"/>
    <property type="project" value="UniProtKB-KW"/>
</dbReference>
<evidence type="ECO:0000313" key="13">
    <source>
        <dbReference type="Proteomes" id="UP001530377"/>
    </source>
</evidence>
<evidence type="ECO:0000256" key="3">
    <source>
        <dbReference type="ARBA" id="ARBA00004991"/>
    </source>
</evidence>
<feature type="region of interest" description="Disordered" evidence="10">
    <location>
        <begin position="473"/>
        <end position="509"/>
    </location>
</feature>